<organism evidence="1">
    <name type="scientific">Asterias rubens</name>
    <name type="common">Common European starfish</name>
    <name type="synonym">Asterias vulgaris</name>
    <dbReference type="NCBI Taxonomy" id="7604"/>
    <lineage>
        <taxon>Eukaryota</taxon>
        <taxon>Metazoa</taxon>
        <taxon>Echinodermata</taxon>
        <taxon>Eleutherozoa</taxon>
        <taxon>Asterozoa</taxon>
        <taxon>Asteroidea</taxon>
        <taxon>Forcipulatacea</taxon>
        <taxon>Forcipulatida</taxon>
        <taxon>Asteriidae</taxon>
        <taxon>Asterias</taxon>
    </lineage>
</organism>
<name>A0A386GXY7_ASTRU</name>
<evidence type="ECO:0000313" key="1">
    <source>
        <dbReference type="EMBL" id="AYD37769.1"/>
    </source>
</evidence>
<dbReference type="EMBL" id="MG711458">
    <property type="protein sequence ID" value="AYD37769.1"/>
    <property type="molecule type" value="mRNA"/>
</dbReference>
<dbReference type="AlphaFoldDB" id="A0A386GXY7"/>
<dbReference type="OMA" id="DCEKFGQ"/>
<reference evidence="1" key="1">
    <citation type="journal article" date="2018" name="Dev. Comp. Immunol.">
        <title>Identification of a novel antimicrobial peptide from the sea star Patiria pectinifera.</title>
        <authorList>
            <person name="Kim C.H."/>
            <person name="Go H.J."/>
            <person name="Oh H.Y."/>
            <person name="Park J.B."/>
            <person name="Lee T.K."/>
            <person name="Seo J.K."/>
            <person name="Elphick M.R."/>
            <person name="Park N.G."/>
        </authorList>
    </citation>
    <scope>NUCLEOTIDE SEQUENCE</scope>
    <source>
        <tissue evidence="1">Radial nerve cord</tissue>
    </source>
</reference>
<protein>
    <submittedName>
        <fullName evidence="1">CrAMP-1</fullName>
    </submittedName>
</protein>
<sequence>MAAKLVLALMALAVMTAFVVADEEEEFFPVEDLMEFVKRGKGRNRGGKGRMGPLTKDDLTDCEKFGQSCVCDKRKFGMDRFLVCHDS</sequence>
<accession>A0A386GXY7</accession>
<proteinExistence type="evidence at transcript level"/>